<organism evidence="1 2">
    <name type="scientific">Candidatus Muproteobacteria bacterium RBG_16_64_10</name>
    <dbReference type="NCBI Taxonomy" id="1817757"/>
    <lineage>
        <taxon>Bacteria</taxon>
        <taxon>Pseudomonadati</taxon>
        <taxon>Pseudomonadota</taxon>
        <taxon>Candidatus Muproteobacteria</taxon>
    </lineage>
</organism>
<accession>A0A1F6SXA9</accession>
<comment type="caution">
    <text evidence="1">The sequence shown here is derived from an EMBL/GenBank/DDBJ whole genome shotgun (WGS) entry which is preliminary data.</text>
</comment>
<name>A0A1F6SXA9_9PROT</name>
<dbReference type="Proteomes" id="UP000179334">
    <property type="component" value="Unassembled WGS sequence"/>
</dbReference>
<reference evidence="1 2" key="1">
    <citation type="journal article" date="2016" name="Nat. Commun.">
        <title>Thousands of microbial genomes shed light on interconnected biogeochemical processes in an aquifer system.</title>
        <authorList>
            <person name="Anantharaman K."/>
            <person name="Brown C.T."/>
            <person name="Hug L.A."/>
            <person name="Sharon I."/>
            <person name="Castelle C.J."/>
            <person name="Probst A.J."/>
            <person name="Thomas B.C."/>
            <person name="Singh A."/>
            <person name="Wilkins M.J."/>
            <person name="Karaoz U."/>
            <person name="Brodie E.L."/>
            <person name="Williams K.H."/>
            <person name="Hubbard S.S."/>
            <person name="Banfield J.F."/>
        </authorList>
    </citation>
    <scope>NUCLEOTIDE SEQUENCE [LARGE SCALE GENOMIC DNA]</scope>
</reference>
<sequence length="82" mass="8673">MCIKGCASDALSGKAKKLDPNKQYASVNLSMPKEKAVAVVERLYGNKPSQPEASAMKAGKSEPVNISLKNANRGAILKELGK</sequence>
<gene>
    <name evidence="1" type="ORF">A2V91_01710</name>
</gene>
<dbReference type="AlphaFoldDB" id="A0A1F6SXA9"/>
<evidence type="ECO:0000313" key="2">
    <source>
        <dbReference type="Proteomes" id="UP000179334"/>
    </source>
</evidence>
<evidence type="ECO:0000313" key="1">
    <source>
        <dbReference type="EMBL" id="OGI37567.1"/>
    </source>
</evidence>
<protein>
    <submittedName>
        <fullName evidence="1">Uncharacterized protein</fullName>
    </submittedName>
</protein>
<dbReference type="EMBL" id="MFSR01000089">
    <property type="protein sequence ID" value="OGI37567.1"/>
    <property type="molecule type" value="Genomic_DNA"/>
</dbReference>
<proteinExistence type="predicted"/>